<evidence type="ECO:0000313" key="4">
    <source>
        <dbReference type="Proteomes" id="UP000530564"/>
    </source>
</evidence>
<dbReference type="EMBL" id="JACIDK010000002">
    <property type="protein sequence ID" value="MBB3890646.1"/>
    <property type="molecule type" value="Genomic_DNA"/>
</dbReference>
<sequence>MTMRAFFSFIPRPLRLAVFAAAVAVILYLTLAPSNDVPGSTLIWDKAAHAIAFGLLVLIGLLMSTHRRKTVIACVWGLAAGIEVAQALMPFGRQGDWLDLFADTVGIVIGVGLWALARRFKPQ</sequence>
<evidence type="ECO:0000256" key="1">
    <source>
        <dbReference type="SAM" id="Phobius"/>
    </source>
</evidence>
<protein>
    <submittedName>
        <fullName evidence="3">VanZ family protein</fullName>
    </submittedName>
</protein>
<evidence type="ECO:0000313" key="3">
    <source>
        <dbReference type="EMBL" id="MBB3890646.1"/>
    </source>
</evidence>
<dbReference type="AlphaFoldDB" id="A0A839ZWF9"/>
<dbReference type="Proteomes" id="UP000530564">
    <property type="component" value="Unassembled WGS sequence"/>
</dbReference>
<gene>
    <name evidence="3" type="ORF">GGQ61_001363</name>
</gene>
<keyword evidence="1" id="KW-1133">Transmembrane helix</keyword>
<evidence type="ECO:0000259" key="2">
    <source>
        <dbReference type="Pfam" id="PF04892"/>
    </source>
</evidence>
<organism evidence="3 4">
    <name type="scientific">Phenylobacterium haematophilum</name>
    <dbReference type="NCBI Taxonomy" id="98513"/>
    <lineage>
        <taxon>Bacteria</taxon>
        <taxon>Pseudomonadati</taxon>
        <taxon>Pseudomonadota</taxon>
        <taxon>Alphaproteobacteria</taxon>
        <taxon>Caulobacterales</taxon>
        <taxon>Caulobacteraceae</taxon>
        <taxon>Phenylobacterium</taxon>
    </lineage>
</organism>
<proteinExistence type="predicted"/>
<dbReference type="Pfam" id="PF04892">
    <property type="entry name" value="VanZ"/>
    <property type="match status" value="1"/>
</dbReference>
<reference evidence="3 4" key="1">
    <citation type="submission" date="2020-08" db="EMBL/GenBank/DDBJ databases">
        <title>Genomic Encyclopedia of Type Strains, Phase IV (KMG-IV): sequencing the most valuable type-strain genomes for metagenomic binning, comparative biology and taxonomic classification.</title>
        <authorList>
            <person name="Goeker M."/>
        </authorList>
    </citation>
    <scope>NUCLEOTIDE SEQUENCE [LARGE SCALE GENOMIC DNA]</scope>
    <source>
        <strain evidence="3 4">DSM 21793</strain>
    </source>
</reference>
<dbReference type="PANTHER" id="PTHR28008:SF1">
    <property type="entry name" value="DOMAIN PROTEIN, PUTATIVE (AFU_ORTHOLOGUE AFUA_3G10980)-RELATED"/>
    <property type="match status" value="1"/>
</dbReference>
<accession>A0A839ZWF9</accession>
<dbReference type="InterPro" id="IPR006976">
    <property type="entry name" value="VanZ-like"/>
</dbReference>
<dbReference type="RefSeq" id="WP_183770949.1">
    <property type="nucleotide sequence ID" value="NZ_JACIDK010000002.1"/>
</dbReference>
<name>A0A839ZWF9_9CAUL</name>
<dbReference type="NCBIfam" id="NF037970">
    <property type="entry name" value="vanZ_1"/>
    <property type="match status" value="1"/>
</dbReference>
<keyword evidence="4" id="KW-1185">Reference proteome</keyword>
<feature type="transmembrane region" description="Helical" evidence="1">
    <location>
        <begin position="97"/>
        <end position="117"/>
    </location>
</feature>
<keyword evidence="1" id="KW-0472">Membrane</keyword>
<dbReference type="PANTHER" id="PTHR28008">
    <property type="entry name" value="DOMAIN PROTEIN, PUTATIVE (AFU_ORTHOLOGUE AFUA_3G10980)-RELATED"/>
    <property type="match status" value="1"/>
</dbReference>
<feature type="transmembrane region" description="Helical" evidence="1">
    <location>
        <begin position="47"/>
        <end position="64"/>
    </location>
</feature>
<keyword evidence="1" id="KW-0812">Transmembrane</keyword>
<feature type="domain" description="VanZ-like" evidence="2">
    <location>
        <begin position="39"/>
        <end position="117"/>
    </location>
</feature>
<comment type="caution">
    <text evidence="3">The sequence shown here is derived from an EMBL/GenBank/DDBJ whole genome shotgun (WGS) entry which is preliminary data.</text>
</comment>
<feature type="transmembrane region" description="Helical" evidence="1">
    <location>
        <begin position="71"/>
        <end position="91"/>
    </location>
</feature>